<evidence type="ECO:0000256" key="5">
    <source>
        <dbReference type="ARBA" id="ARBA00022692"/>
    </source>
</evidence>
<evidence type="ECO:0000256" key="8">
    <source>
        <dbReference type="ARBA" id="ARBA00039381"/>
    </source>
</evidence>
<evidence type="ECO:0000256" key="3">
    <source>
        <dbReference type="ARBA" id="ARBA00022475"/>
    </source>
</evidence>
<evidence type="ECO:0000256" key="9">
    <source>
        <dbReference type="SAM" id="Phobius"/>
    </source>
</evidence>
<feature type="transmembrane region" description="Helical" evidence="9">
    <location>
        <begin position="36"/>
        <end position="58"/>
    </location>
</feature>
<dbReference type="PANTHER" id="PTHR32196">
    <property type="entry name" value="ABC TRANSPORTER PERMEASE PROTEIN YPHD-RELATED-RELATED"/>
    <property type="match status" value="1"/>
</dbReference>
<dbReference type="InterPro" id="IPR001851">
    <property type="entry name" value="ABC_transp_permease"/>
</dbReference>
<feature type="transmembrane region" description="Helical" evidence="9">
    <location>
        <begin position="295"/>
        <end position="314"/>
    </location>
</feature>
<reference evidence="10" key="1">
    <citation type="submission" date="2021-01" db="EMBL/GenBank/DDBJ databases">
        <title>YIM 132084 draft genome.</title>
        <authorList>
            <person name="An D."/>
        </authorList>
    </citation>
    <scope>NUCLEOTIDE SEQUENCE</scope>
    <source>
        <strain evidence="10">YIM 132084</strain>
    </source>
</reference>
<dbReference type="EMBL" id="JAERWK010000014">
    <property type="protein sequence ID" value="MBM9467845.1"/>
    <property type="molecule type" value="Genomic_DNA"/>
</dbReference>
<dbReference type="CDD" id="cd06579">
    <property type="entry name" value="TM_PBP1_transp_AraH_like"/>
    <property type="match status" value="1"/>
</dbReference>
<evidence type="ECO:0000313" key="11">
    <source>
        <dbReference type="Proteomes" id="UP000663792"/>
    </source>
</evidence>
<dbReference type="RefSeq" id="WP_205260808.1">
    <property type="nucleotide sequence ID" value="NZ_JAERWK010000014.1"/>
</dbReference>
<dbReference type="GO" id="GO:0022857">
    <property type="term" value="F:transmembrane transporter activity"/>
    <property type="evidence" value="ECO:0007669"/>
    <property type="project" value="InterPro"/>
</dbReference>
<organism evidence="10 11">
    <name type="scientific">Nakamurella leprariae</name>
    <dbReference type="NCBI Taxonomy" id="2803911"/>
    <lineage>
        <taxon>Bacteria</taxon>
        <taxon>Bacillati</taxon>
        <taxon>Actinomycetota</taxon>
        <taxon>Actinomycetes</taxon>
        <taxon>Nakamurellales</taxon>
        <taxon>Nakamurellaceae</taxon>
        <taxon>Nakamurella</taxon>
    </lineage>
</organism>
<keyword evidence="6 9" id="KW-1133">Transmembrane helix</keyword>
<dbReference type="GO" id="GO:0005886">
    <property type="term" value="C:plasma membrane"/>
    <property type="evidence" value="ECO:0007669"/>
    <property type="project" value="UniProtKB-SubCell"/>
</dbReference>
<protein>
    <recommendedName>
        <fullName evidence="8">Autoinducer 2 import system permease protein LsrD</fullName>
    </recommendedName>
</protein>
<evidence type="ECO:0000256" key="4">
    <source>
        <dbReference type="ARBA" id="ARBA00022519"/>
    </source>
</evidence>
<proteinExistence type="predicted"/>
<accession>A0A939BZ72</accession>
<keyword evidence="3" id="KW-1003">Cell membrane</keyword>
<evidence type="ECO:0000256" key="6">
    <source>
        <dbReference type="ARBA" id="ARBA00022989"/>
    </source>
</evidence>
<feature type="transmembrane region" description="Helical" evidence="9">
    <location>
        <begin position="70"/>
        <end position="103"/>
    </location>
</feature>
<feature type="transmembrane region" description="Helical" evidence="9">
    <location>
        <begin position="184"/>
        <end position="210"/>
    </location>
</feature>
<keyword evidence="2" id="KW-0813">Transport</keyword>
<evidence type="ECO:0000256" key="7">
    <source>
        <dbReference type="ARBA" id="ARBA00023136"/>
    </source>
</evidence>
<keyword evidence="5 9" id="KW-0812">Transmembrane</keyword>
<evidence type="ECO:0000313" key="10">
    <source>
        <dbReference type="EMBL" id="MBM9467845.1"/>
    </source>
</evidence>
<name>A0A939BZ72_9ACTN</name>
<sequence length="344" mass="35184">MSEQSVATAPPAGKDEHRQSPPALVRLRILMHDKPILGPLVVLVLSLVVFSLLADNFLSAGNLSLITQQVMVIGIAGLGQTIIILTAGIDLSAGAVAVFSAIVMAKAATDLGLPGPLAILVGLLCGGVCGALNGALVVRFRLPPFIATLGTLSVFYALGLYLSGGATIRGTDMPAIMTAMGKSFSLFGTNVSYGAVLLVVLVAVVSYCLLYTSWGRHVHAVGDDVQAAGLTGIRTGRVLISVYIVAGVLYGIAAWVLIGRTGAASPQSASTLNLDSITAAVIGGASLFGGRGRVLGTFVGALIVGVFRNGLALAGVQVLWQDFAVGLLIVGAVALDQWIRKGSR</sequence>
<keyword evidence="7 9" id="KW-0472">Membrane</keyword>
<feature type="transmembrane region" description="Helical" evidence="9">
    <location>
        <begin position="320"/>
        <end position="339"/>
    </location>
</feature>
<dbReference type="PANTHER" id="PTHR32196:SF71">
    <property type="entry name" value="AUTOINDUCER 2 IMPORT SYSTEM PERMEASE PROTEIN LSRD"/>
    <property type="match status" value="1"/>
</dbReference>
<feature type="transmembrane region" description="Helical" evidence="9">
    <location>
        <begin position="238"/>
        <end position="258"/>
    </location>
</feature>
<comment type="subcellular location">
    <subcellularLocation>
        <location evidence="1">Cell membrane</location>
        <topology evidence="1">Multi-pass membrane protein</topology>
    </subcellularLocation>
</comment>
<dbReference type="Pfam" id="PF02653">
    <property type="entry name" value="BPD_transp_2"/>
    <property type="match status" value="1"/>
</dbReference>
<feature type="transmembrane region" description="Helical" evidence="9">
    <location>
        <begin position="145"/>
        <end position="164"/>
    </location>
</feature>
<dbReference type="Proteomes" id="UP000663792">
    <property type="component" value="Unassembled WGS sequence"/>
</dbReference>
<evidence type="ECO:0000256" key="2">
    <source>
        <dbReference type="ARBA" id="ARBA00022448"/>
    </source>
</evidence>
<keyword evidence="11" id="KW-1185">Reference proteome</keyword>
<keyword evidence="4" id="KW-0997">Cell inner membrane</keyword>
<dbReference type="AlphaFoldDB" id="A0A939BZ72"/>
<feature type="transmembrane region" description="Helical" evidence="9">
    <location>
        <begin position="115"/>
        <end position="138"/>
    </location>
</feature>
<comment type="caution">
    <text evidence="10">The sequence shown here is derived from an EMBL/GenBank/DDBJ whole genome shotgun (WGS) entry which is preliminary data.</text>
</comment>
<evidence type="ECO:0000256" key="1">
    <source>
        <dbReference type="ARBA" id="ARBA00004651"/>
    </source>
</evidence>
<gene>
    <name evidence="10" type="ORF">JL106_11180</name>
</gene>